<feature type="transmembrane region" description="Helical" evidence="2">
    <location>
        <begin position="95"/>
        <end position="115"/>
    </location>
</feature>
<reference evidence="3 4" key="1">
    <citation type="submission" date="2024-03" db="EMBL/GenBank/DDBJ databases">
        <title>The Acrasis kona genome and developmental transcriptomes reveal deep origins of eukaryotic multicellular pathways.</title>
        <authorList>
            <person name="Sheikh S."/>
            <person name="Fu C.-J."/>
            <person name="Brown M.W."/>
            <person name="Baldauf S.L."/>
        </authorList>
    </citation>
    <scope>NUCLEOTIDE SEQUENCE [LARGE SCALE GENOMIC DNA]</scope>
    <source>
        <strain evidence="3 4">ATCC MYA-3509</strain>
    </source>
</reference>
<keyword evidence="4" id="KW-1185">Reference proteome</keyword>
<dbReference type="EMBL" id="JAOPGA020000779">
    <property type="protein sequence ID" value="KAL0481604.1"/>
    <property type="molecule type" value="Genomic_DNA"/>
</dbReference>
<dbReference type="AlphaFoldDB" id="A0AAW2YY78"/>
<dbReference type="Proteomes" id="UP001431209">
    <property type="component" value="Unassembled WGS sequence"/>
</dbReference>
<feature type="transmembrane region" description="Helical" evidence="2">
    <location>
        <begin position="70"/>
        <end position="88"/>
    </location>
</feature>
<keyword evidence="2" id="KW-1133">Transmembrane helix</keyword>
<feature type="region of interest" description="Disordered" evidence="1">
    <location>
        <begin position="308"/>
        <end position="399"/>
    </location>
</feature>
<organism evidence="3 4">
    <name type="scientific">Acrasis kona</name>
    <dbReference type="NCBI Taxonomy" id="1008807"/>
    <lineage>
        <taxon>Eukaryota</taxon>
        <taxon>Discoba</taxon>
        <taxon>Heterolobosea</taxon>
        <taxon>Tetramitia</taxon>
        <taxon>Eutetramitia</taxon>
        <taxon>Acrasidae</taxon>
        <taxon>Acrasis</taxon>
    </lineage>
</organism>
<keyword evidence="2" id="KW-0812">Transmembrane</keyword>
<gene>
    <name evidence="3" type="ORF">AKO1_010033</name>
</gene>
<accession>A0AAW2YY78</accession>
<feature type="transmembrane region" description="Helical" evidence="2">
    <location>
        <begin position="159"/>
        <end position="180"/>
    </location>
</feature>
<evidence type="ECO:0000313" key="4">
    <source>
        <dbReference type="Proteomes" id="UP001431209"/>
    </source>
</evidence>
<protein>
    <submittedName>
        <fullName evidence="3">Uncharacterized protein</fullName>
    </submittedName>
</protein>
<evidence type="ECO:0000256" key="2">
    <source>
        <dbReference type="SAM" id="Phobius"/>
    </source>
</evidence>
<feature type="compositionally biased region" description="Polar residues" evidence="1">
    <location>
        <begin position="330"/>
        <end position="355"/>
    </location>
</feature>
<proteinExistence type="predicted"/>
<keyword evidence="2" id="KW-0472">Membrane</keyword>
<evidence type="ECO:0000256" key="1">
    <source>
        <dbReference type="SAM" id="MobiDB-lite"/>
    </source>
</evidence>
<comment type="caution">
    <text evidence="3">The sequence shown here is derived from an EMBL/GenBank/DDBJ whole genome shotgun (WGS) entry which is preliminary data.</text>
</comment>
<sequence>MYASIETEPQIWSLDKLSNHTRDLFLEYDQKSKGPDDVKQQKKIEFIRSSLDPRVDLFIKNNSEGDLYDILMYSALTTLFAYLMKVVIKPFSKTLSTFLHAIIVISMSAAAMSLLTHSKLLGGSVPIKFHHLQSSFNWLKTTIPQSRALLDSIWKVLEIPYVPTALVALFVVVLSIYCWIRYDQSNYTVDQSGFVSPGHVHQYHSPNHMPPLNQSIRMTPKRGNIFATPNPKDTKKLFSPSMQNQNMFSPMRGQNTMFSPARQNNEGVYNTSQLNISNIGQVEDEDQNENNITQEDIVNLFNIIKSIKTPGKGTPVRTPAAQTPVGRTPSAKTPQVSRAPTSQTPVSNRTPSVKTPQWRPGQANYNHASKHFDQEPHTPDQSTTPYARPPLHSSSKKKVRMAVCEEDLRDWRTPLSIVPTVSSGRNQVSDDPLEWLDD</sequence>
<name>A0AAW2YY78_9EUKA</name>
<evidence type="ECO:0000313" key="3">
    <source>
        <dbReference type="EMBL" id="KAL0481604.1"/>
    </source>
</evidence>